<comment type="similarity">
    <text evidence="1 2">Belongs to the BioY family.</text>
</comment>
<dbReference type="Gene3D" id="1.10.1760.20">
    <property type="match status" value="1"/>
</dbReference>
<dbReference type="Pfam" id="PF02632">
    <property type="entry name" value="BioY"/>
    <property type="match status" value="1"/>
</dbReference>
<dbReference type="AlphaFoldDB" id="A0A1G7GMF4"/>
<gene>
    <name evidence="4" type="ORF">SAMN04488105_10988</name>
</gene>
<feature type="transmembrane region" description="Helical" evidence="3">
    <location>
        <begin position="111"/>
        <end position="130"/>
    </location>
</feature>
<dbReference type="RefSeq" id="WP_089960518.1">
    <property type="nucleotide sequence ID" value="NZ_FNAV01000009.1"/>
</dbReference>
<sequence>MNIAQKRSVLVETFGAQEGAALRAKQAILVIAGIALLAVCAKIKVPVPGSPVAMGLGTFAVLTVGAAYGPRLGLATIMGYMILGMIGFDIFQSSTADLNGIEYMMGSTGGYLVGYIIATVLMGTLARMGWDRSAPKMAGAMLLGNVVLYVPGLIWLGMLYGWNKPILEWGLTPFLVGDAIKLALAAMVLPAVWKLVGRARG</sequence>
<dbReference type="Proteomes" id="UP000198994">
    <property type="component" value="Unassembled WGS sequence"/>
</dbReference>
<feature type="transmembrane region" description="Helical" evidence="3">
    <location>
        <begin position="73"/>
        <end position="91"/>
    </location>
</feature>
<evidence type="ECO:0000313" key="4">
    <source>
        <dbReference type="EMBL" id="SDE89243.1"/>
    </source>
</evidence>
<dbReference type="GO" id="GO:0005886">
    <property type="term" value="C:plasma membrane"/>
    <property type="evidence" value="ECO:0007669"/>
    <property type="project" value="UniProtKB-SubCell"/>
</dbReference>
<feature type="transmembrane region" description="Helical" evidence="3">
    <location>
        <begin position="27"/>
        <end position="45"/>
    </location>
</feature>
<evidence type="ECO:0000313" key="5">
    <source>
        <dbReference type="Proteomes" id="UP000198994"/>
    </source>
</evidence>
<feature type="transmembrane region" description="Helical" evidence="3">
    <location>
        <begin position="51"/>
        <end position="68"/>
    </location>
</feature>
<dbReference type="STRING" id="282683.SAMN04488105_10988"/>
<keyword evidence="2" id="KW-1003">Cell membrane</keyword>
<keyword evidence="2 3" id="KW-0472">Membrane</keyword>
<name>A0A1G7GMF4_9RHOB</name>
<evidence type="ECO:0000256" key="2">
    <source>
        <dbReference type="PIRNR" id="PIRNR016661"/>
    </source>
</evidence>
<accession>A0A1G7GMF4</accession>
<organism evidence="4 5">
    <name type="scientific">Salipiger thiooxidans</name>
    <dbReference type="NCBI Taxonomy" id="282683"/>
    <lineage>
        <taxon>Bacteria</taxon>
        <taxon>Pseudomonadati</taxon>
        <taxon>Pseudomonadota</taxon>
        <taxon>Alphaproteobacteria</taxon>
        <taxon>Rhodobacterales</taxon>
        <taxon>Roseobacteraceae</taxon>
        <taxon>Salipiger</taxon>
    </lineage>
</organism>
<reference evidence="5" key="1">
    <citation type="submission" date="2016-10" db="EMBL/GenBank/DDBJ databases">
        <authorList>
            <person name="Varghese N."/>
            <person name="Submissions S."/>
        </authorList>
    </citation>
    <scope>NUCLEOTIDE SEQUENCE [LARGE SCALE GENOMIC DNA]</scope>
    <source>
        <strain evidence="5">DSM 10146</strain>
    </source>
</reference>
<dbReference type="PIRSF" id="PIRSF016661">
    <property type="entry name" value="BioY"/>
    <property type="match status" value="1"/>
</dbReference>
<keyword evidence="5" id="KW-1185">Reference proteome</keyword>
<dbReference type="PANTHER" id="PTHR34295">
    <property type="entry name" value="BIOTIN TRANSPORTER BIOY"/>
    <property type="match status" value="1"/>
</dbReference>
<dbReference type="PANTHER" id="PTHR34295:SF1">
    <property type="entry name" value="BIOTIN TRANSPORTER BIOY"/>
    <property type="match status" value="1"/>
</dbReference>
<evidence type="ECO:0000256" key="1">
    <source>
        <dbReference type="ARBA" id="ARBA00010692"/>
    </source>
</evidence>
<feature type="transmembrane region" description="Helical" evidence="3">
    <location>
        <begin position="174"/>
        <end position="196"/>
    </location>
</feature>
<evidence type="ECO:0000256" key="3">
    <source>
        <dbReference type="SAM" id="Phobius"/>
    </source>
</evidence>
<feature type="transmembrane region" description="Helical" evidence="3">
    <location>
        <begin position="142"/>
        <end position="162"/>
    </location>
</feature>
<protein>
    <recommendedName>
        <fullName evidence="2">Biotin transporter</fullName>
    </recommendedName>
</protein>
<keyword evidence="2" id="KW-0813">Transport</keyword>
<proteinExistence type="inferred from homology"/>
<dbReference type="InterPro" id="IPR003784">
    <property type="entry name" value="BioY"/>
</dbReference>
<keyword evidence="3" id="KW-0812">Transmembrane</keyword>
<dbReference type="GO" id="GO:0015225">
    <property type="term" value="F:biotin transmembrane transporter activity"/>
    <property type="evidence" value="ECO:0007669"/>
    <property type="project" value="UniProtKB-UniRule"/>
</dbReference>
<keyword evidence="3" id="KW-1133">Transmembrane helix</keyword>
<dbReference type="EMBL" id="FNAV01000009">
    <property type="protein sequence ID" value="SDE89243.1"/>
    <property type="molecule type" value="Genomic_DNA"/>
</dbReference>
<dbReference type="OrthoDB" id="9803495at2"/>
<comment type="subcellular location">
    <subcellularLocation>
        <location evidence="2">Cell membrane</location>
        <topology evidence="2">Multi-pass membrane protein</topology>
    </subcellularLocation>
</comment>